<accession>A0A450WAB8</accession>
<sequence>MKKHPNALTALALGTAAELSLSAMREALQEFSGLPRRGRLFRYRKNKNPGKPNAEIWAYPAWVLARSASMFTAEVNAGIS</sequence>
<protein>
    <submittedName>
        <fullName evidence="1">Uncharacterized protein</fullName>
    </submittedName>
</protein>
<gene>
    <name evidence="1" type="ORF">BECKLPF1236A_GA0070988_100979</name>
</gene>
<evidence type="ECO:0000313" key="1">
    <source>
        <dbReference type="EMBL" id="VFK13994.1"/>
    </source>
</evidence>
<dbReference type="AlphaFoldDB" id="A0A450WAB8"/>
<organism evidence="1">
    <name type="scientific">Candidatus Kentrum sp. LPFa</name>
    <dbReference type="NCBI Taxonomy" id="2126335"/>
    <lineage>
        <taxon>Bacteria</taxon>
        <taxon>Pseudomonadati</taxon>
        <taxon>Pseudomonadota</taxon>
        <taxon>Gammaproteobacteria</taxon>
        <taxon>Candidatus Kentrum</taxon>
    </lineage>
</organism>
<dbReference type="EMBL" id="CAADFM010000097">
    <property type="protein sequence ID" value="VFK13994.1"/>
    <property type="molecule type" value="Genomic_DNA"/>
</dbReference>
<reference evidence="1" key="1">
    <citation type="submission" date="2019-02" db="EMBL/GenBank/DDBJ databases">
        <authorList>
            <person name="Gruber-Vodicka R. H."/>
            <person name="Seah K. B. B."/>
        </authorList>
    </citation>
    <scope>NUCLEOTIDE SEQUENCE</scope>
    <source>
        <strain evidence="1">BECK_S312</strain>
    </source>
</reference>
<name>A0A450WAB8_9GAMM</name>
<proteinExistence type="predicted"/>